<feature type="compositionally biased region" description="Polar residues" evidence="1">
    <location>
        <begin position="608"/>
        <end position="617"/>
    </location>
</feature>
<dbReference type="Proteomes" id="UP000827724">
    <property type="component" value="Unassembled WGS sequence"/>
</dbReference>
<evidence type="ECO:0000313" key="2">
    <source>
        <dbReference type="EMBL" id="KAH6605426.1"/>
    </source>
</evidence>
<dbReference type="OrthoDB" id="3946750at2759"/>
<comment type="caution">
    <text evidence="2">The sequence shown here is derived from an EMBL/GenBank/DDBJ whole genome shotgun (WGS) entry which is preliminary data.</text>
</comment>
<feature type="compositionally biased region" description="Polar residues" evidence="1">
    <location>
        <begin position="788"/>
        <end position="806"/>
    </location>
</feature>
<organism evidence="2 3">
    <name type="scientific">Trichoderma cornu-damae</name>
    <dbReference type="NCBI Taxonomy" id="654480"/>
    <lineage>
        <taxon>Eukaryota</taxon>
        <taxon>Fungi</taxon>
        <taxon>Dikarya</taxon>
        <taxon>Ascomycota</taxon>
        <taxon>Pezizomycotina</taxon>
        <taxon>Sordariomycetes</taxon>
        <taxon>Hypocreomycetidae</taxon>
        <taxon>Hypocreales</taxon>
        <taxon>Hypocreaceae</taxon>
        <taxon>Trichoderma</taxon>
    </lineage>
</organism>
<feature type="compositionally biased region" description="Basic and acidic residues" evidence="1">
    <location>
        <begin position="304"/>
        <end position="321"/>
    </location>
</feature>
<protein>
    <recommendedName>
        <fullName evidence="4">Serine-threonine rich protein</fullName>
    </recommendedName>
</protein>
<accession>A0A9P8QG46</accession>
<dbReference type="AlphaFoldDB" id="A0A9P8QG46"/>
<evidence type="ECO:0000313" key="3">
    <source>
        <dbReference type="Proteomes" id="UP000827724"/>
    </source>
</evidence>
<evidence type="ECO:0000256" key="1">
    <source>
        <dbReference type="SAM" id="MobiDB-lite"/>
    </source>
</evidence>
<feature type="region of interest" description="Disordered" evidence="1">
    <location>
        <begin position="574"/>
        <end position="684"/>
    </location>
</feature>
<feature type="region of interest" description="Disordered" evidence="1">
    <location>
        <begin position="491"/>
        <end position="557"/>
    </location>
</feature>
<feature type="region of interest" description="Disordered" evidence="1">
    <location>
        <begin position="398"/>
        <end position="417"/>
    </location>
</feature>
<dbReference type="EMBL" id="JAIWOZ010000005">
    <property type="protein sequence ID" value="KAH6605426.1"/>
    <property type="molecule type" value="Genomic_DNA"/>
</dbReference>
<feature type="region of interest" description="Disordered" evidence="1">
    <location>
        <begin position="175"/>
        <end position="334"/>
    </location>
</feature>
<feature type="region of interest" description="Disordered" evidence="1">
    <location>
        <begin position="831"/>
        <end position="872"/>
    </location>
</feature>
<sequence length="904" mass="100131">MLSTSQLASPRARLLLARSALDPTGLASAKANAGQQWRQFCGFDLGRRRHRVFAFKYLVSLHRRPSWDNLLSGSSKAAASSGKYTNPKHVKSWSDDLSGARPGRSIEDVERDAINRLFHKDDSVWAPLRNIRNYLDSSRGSDQVTAESVLRATAGDSLNFIDPITNRRVSRAEHGRYSATNIDDPNAPRKLTPEEESKQYTDLGDYKPAKWNEPDGLPHLTPEERSKIYEDLPEYSKVKIDDPNAPRKLTPEEESKNYDDLDKYRPVTWNEPDGLPQLTPEEKSKIYQDLDQYGPVKWNEPDGLQERSQEEKSKDYDDLHKYGPATWDEPDGLRRLTPEEKSKIYTDLHAYGGPVTCRESVLKDYEALQNDPTPKAEPIAAKVEVGGDETTARYEDLDKYGPVRWNEPDGLRPRTPEELSKDYEDLHRYAQFPNAGPETARVHPEEASKTYQDLPQYSVFPNAGPAVERIHPEEASKSYEDLAGYAADGYVEPEKTRHVHPEEATKNYTDLGEYDPQGFDSPDKPYPTHPEEASRAYKDLHAYRSTPPDAEREAEAPDVVAASLEAYDAKEKLRADMAASAARHGGSSVQEAEESSLESLTADEIRSQVLSRANVSQEAAAEKGEEEEAAELELSSMDESFPSELSKSESEPTERITSTLAHMRAEKDPYSNDPKGLETSYSEECGSDDAAAAAVAKHYESAAPATATDEPAVYKILAYDTSTESVSVAETTTSDDHDVSTPPKLTDVLLRLSHPSKFLPYFKPLQERGYDVVSGGGDVLIFRKNRPASPNASHLPSESPSNTTRINPVDMMGRSVTGNFASPTGFVNYDSLEDGHKKPAPPFRTAKDAQGGGSERDASSAPEKKKKKRSFGKKVVMGTVWVGGAAYAVGALAEHRSAAGKERN</sequence>
<keyword evidence="3" id="KW-1185">Reference proteome</keyword>
<gene>
    <name evidence="2" type="ORF">Trco_007133</name>
</gene>
<feature type="compositionally biased region" description="Basic and acidic residues" evidence="1">
    <location>
        <begin position="529"/>
        <end position="542"/>
    </location>
</feature>
<reference evidence="2" key="1">
    <citation type="submission" date="2021-08" db="EMBL/GenBank/DDBJ databases">
        <title>Chromosome-Level Trichoderma cornu-damae using Hi-C Data.</title>
        <authorList>
            <person name="Kim C.S."/>
        </authorList>
    </citation>
    <scope>NUCLEOTIDE SEQUENCE</scope>
    <source>
        <strain evidence="2">KA19-0412C</strain>
    </source>
</reference>
<evidence type="ECO:0008006" key="4">
    <source>
        <dbReference type="Google" id="ProtNLM"/>
    </source>
</evidence>
<proteinExistence type="predicted"/>
<feature type="region of interest" description="Disordered" evidence="1">
    <location>
        <begin position="434"/>
        <end position="462"/>
    </location>
</feature>
<name>A0A9P8QG46_9HYPO</name>
<feature type="compositionally biased region" description="Basic and acidic residues" evidence="1">
    <location>
        <begin position="492"/>
        <end position="505"/>
    </location>
</feature>
<feature type="region of interest" description="Disordered" evidence="1">
    <location>
        <begin position="784"/>
        <end position="817"/>
    </location>
</feature>
<feature type="compositionally biased region" description="Basic and acidic residues" evidence="1">
    <location>
        <begin position="191"/>
        <end position="213"/>
    </location>
</feature>
<feature type="compositionally biased region" description="Basic and acidic residues" evidence="1">
    <location>
        <begin position="221"/>
        <end position="265"/>
    </location>
</feature>
<feature type="region of interest" description="Disordered" evidence="1">
    <location>
        <begin position="78"/>
        <end position="97"/>
    </location>
</feature>